<dbReference type="Gene3D" id="1.10.1040.10">
    <property type="entry name" value="N-(1-d-carboxylethyl)-l-norvaline Dehydrogenase, domain 2"/>
    <property type="match status" value="1"/>
</dbReference>
<gene>
    <name evidence="15" type="ORF">SAMN04488556_0444</name>
</gene>
<sequence length="306" mass="31848">MQIVVFGAGSLGSLLGAVLAREHEVTLVAREAHADAVRADGIRLEGELEAVVHPRATTDGAGLEADLAVVAVKAFDTESAAKTLATGRFDAVLSVQNGMGNEATLAESLEAPVLSGTVTYGAILREPGFVECTGVGEITLGPRDGGRSSLATAVGEAFERAGLETTVAEDMPVRRWRKLAVNAGINPITALTATENGAVLESPANAVARAATRETARTARATGVSLSNRDALEAMESVAAETRANTSSMAQDVLAGRRTEIDSISGYVVDRAAEHGLEVPTNRLLADLVRTWEREHARIALGDGRS</sequence>
<feature type="domain" description="Ketopantoate reductase C-terminal" evidence="14">
    <location>
        <begin position="174"/>
        <end position="291"/>
    </location>
</feature>
<keyword evidence="7 12" id="KW-0560">Oxidoreductase</keyword>
<evidence type="ECO:0000313" key="15">
    <source>
        <dbReference type="EMBL" id="SFS37433.1"/>
    </source>
</evidence>
<dbReference type="InterPro" id="IPR013328">
    <property type="entry name" value="6PGD_dom2"/>
</dbReference>
<evidence type="ECO:0000256" key="8">
    <source>
        <dbReference type="ARBA" id="ARBA00032024"/>
    </source>
</evidence>
<evidence type="ECO:0000256" key="7">
    <source>
        <dbReference type="ARBA" id="ARBA00023002"/>
    </source>
</evidence>
<dbReference type="Gene3D" id="3.40.50.720">
    <property type="entry name" value="NAD(P)-binding Rossmann-like Domain"/>
    <property type="match status" value="1"/>
</dbReference>
<proteinExistence type="inferred from homology"/>
<evidence type="ECO:0000313" key="16">
    <source>
        <dbReference type="Proteomes" id="UP000199199"/>
    </source>
</evidence>
<comment type="pathway">
    <text evidence="1 12">Cofactor biosynthesis; coenzyme A biosynthesis.</text>
</comment>
<dbReference type="GO" id="GO:0008677">
    <property type="term" value="F:2-dehydropantoate 2-reductase activity"/>
    <property type="evidence" value="ECO:0007669"/>
    <property type="project" value="UniProtKB-EC"/>
</dbReference>
<dbReference type="Pfam" id="PF02558">
    <property type="entry name" value="ApbA"/>
    <property type="match status" value="1"/>
</dbReference>
<comment type="function">
    <text evidence="11">Catalyzes the NAD(P)H-dependent reduction of ketopantoate into pantoic acid.</text>
</comment>
<dbReference type="GO" id="GO:0005737">
    <property type="term" value="C:cytoplasm"/>
    <property type="evidence" value="ECO:0007669"/>
    <property type="project" value="TreeGrafter"/>
</dbReference>
<evidence type="ECO:0000256" key="12">
    <source>
        <dbReference type="RuleBase" id="RU362068"/>
    </source>
</evidence>
<evidence type="ECO:0000256" key="2">
    <source>
        <dbReference type="ARBA" id="ARBA00007870"/>
    </source>
</evidence>
<dbReference type="OrthoDB" id="201845at2157"/>
<evidence type="ECO:0000259" key="13">
    <source>
        <dbReference type="Pfam" id="PF02558"/>
    </source>
</evidence>
<organism evidence="15 16">
    <name type="scientific">Halostagnicola kamekurae</name>
    <dbReference type="NCBI Taxonomy" id="619731"/>
    <lineage>
        <taxon>Archaea</taxon>
        <taxon>Methanobacteriati</taxon>
        <taxon>Methanobacteriota</taxon>
        <taxon>Stenosarchaea group</taxon>
        <taxon>Halobacteria</taxon>
        <taxon>Halobacteriales</taxon>
        <taxon>Natrialbaceae</taxon>
        <taxon>Halostagnicola</taxon>
    </lineage>
</organism>
<keyword evidence="6 12" id="KW-0173">Coenzyme A biosynthesis</keyword>
<evidence type="ECO:0000256" key="1">
    <source>
        <dbReference type="ARBA" id="ARBA00004724"/>
    </source>
</evidence>
<dbReference type="PANTHER" id="PTHR43765">
    <property type="entry name" value="2-DEHYDROPANTOATE 2-REDUCTASE-RELATED"/>
    <property type="match status" value="1"/>
</dbReference>
<evidence type="ECO:0000256" key="4">
    <source>
        <dbReference type="ARBA" id="ARBA00019465"/>
    </source>
</evidence>
<evidence type="ECO:0000256" key="9">
    <source>
        <dbReference type="ARBA" id="ARBA00047506"/>
    </source>
</evidence>
<dbReference type="GO" id="GO:0050661">
    <property type="term" value="F:NADP binding"/>
    <property type="evidence" value="ECO:0007669"/>
    <property type="project" value="TreeGrafter"/>
</dbReference>
<dbReference type="InterPro" id="IPR036291">
    <property type="entry name" value="NAD(P)-bd_dom_sf"/>
</dbReference>
<dbReference type="GO" id="GO:0015940">
    <property type="term" value="P:pantothenate biosynthetic process"/>
    <property type="evidence" value="ECO:0007669"/>
    <property type="project" value="InterPro"/>
</dbReference>
<name>A0A1I6PB92_9EURY</name>
<dbReference type="InterPro" id="IPR008927">
    <property type="entry name" value="6-PGluconate_DH-like_C_sf"/>
</dbReference>
<feature type="domain" description="Ketopantoate reductase N-terminal" evidence="13">
    <location>
        <begin position="3"/>
        <end position="144"/>
    </location>
</feature>
<dbReference type="InterPro" id="IPR050838">
    <property type="entry name" value="Ketopantoate_reductase"/>
</dbReference>
<dbReference type="InterPro" id="IPR013752">
    <property type="entry name" value="KPA_reductase"/>
</dbReference>
<dbReference type="NCBIfam" id="TIGR00745">
    <property type="entry name" value="apbA_panE"/>
    <property type="match status" value="1"/>
</dbReference>
<dbReference type="GO" id="GO:0015937">
    <property type="term" value="P:coenzyme A biosynthetic process"/>
    <property type="evidence" value="ECO:0007669"/>
    <property type="project" value="UniProtKB-UniPathway"/>
</dbReference>
<keyword evidence="5 12" id="KW-0521">NADP</keyword>
<dbReference type="Proteomes" id="UP000199199">
    <property type="component" value="Unassembled WGS sequence"/>
</dbReference>
<evidence type="ECO:0000259" key="14">
    <source>
        <dbReference type="Pfam" id="PF08546"/>
    </source>
</evidence>
<evidence type="ECO:0000256" key="3">
    <source>
        <dbReference type="ARBA" id="ARBA00013014"/>
    </source>
</evidence>
<reference evidence="16" key="1">
    <citation type="submission" date="2016-10" db="EMBL/GenBank/DDBJ databases">
        <authorList>
            <person name="Varghese N."/>
            <person name="Submissions S."/>
        </authorList>
    </citation>
    <scope>NUCLEOTIDE SEQUENCE [LARGE SCALE GENOMIC DNA]</scope>
    <source>
        <strain evidence="16">DSM 22427</strain>
    </source>
</reference>
<dbReference type="FunFam" id="1.10.1040.10:FF:000017">
    <property type="entry name" value="2-dehydropantoate 2-reductase"/>
    <property type="match status" value="1"/>
</dbReference>
<evidence type="ECO:0000256" key="10">
    <source>
        <dbReference type="ARBA" id="ARBA00048196"/>
    </source>
</evidence>
<comment type="catalytic activity">
    <reaction evidence="9">
        <text>(R)-pantoate + NADP(+) = 2-dehydropantoate + NADPH + H(+)</text>
        <dbReference type="Rhea" id="RHEA:16233"/>
        <dbReference type="ChEBI" id="CHEBI:11561"/>
        <dbReference type="ChEBI" id="CHEBI:15378"/>
        <dbReference type="ChEBI" id="CHEBI:15980"/>
        <dbReference type="ChEBI" id="CHEBI:57783"/>
        <dbReference type="ChEBI" id="CHEBI:58349"/>
        <dbReference type="EC" id="1.1.1.169"/>
    </reaction>
    <physiologicalReaction direction="right-to-left" evidence="9">
        <dbReference type="Rhea" id="RHEA:16235"/>
    </physiologicalReaction>
</comment>
<dbReference type="InterPro" id="IPR013332">
    <property type="entry name" value="KPR_N"/>
</dbReference>
<dbReference type="PANTHER" id="PTHR43765:SF2">
    <property type="entry name" value="2-DEHYDROPANTOATE 2-REDUCTASE"/>
    <property type="match status" value="1"/>
</dbReference>
<accession>A0A1I6PB92</accession>
<dbReference type="AlphaFoldDB" id="A0A1I6PB92"/>
<evidence type="ECO:0000256" key="11">
    <source>
        <dbReference type="ARBA" id="ARBA00056765"/>
    </source>
</evidence>
<dbReference type="SUPFAM" id="SSF48179">
    <property type="entry name" value="6-phosphogluconate dehydrogenase C-terminal domain-like"/>
    <property type="match status" value="1"/>
</dbReference>
<dbReference type="Pfam" id="PF08546">
    <property type="entry name" value="ApbA_C"/>
    <property type="match status" value="1"/>
</dbReference>
<dbReference type="UniPathway" id="UPA00241"/>
<dbReference type="EMBL" id="FOZS01000001">
    <property type="protein sequence ID" value="SFS37433.1"/>
    <property type="molecule type" value="Genomic_DNA"/>
</dbReference>
<keyword evidence="16" id="KW-1185">Reference proteome</keyword>
<comment type="catalytic activity">
    <reaction evidence="10">
        <text>(R)-pantoate + NAD(+) = 2-dehydropantoate + NADH + H(+)</text>
        <dbReference type="Rhea" id="RHEA:61292"/>
        <dbReference type="ChEBI" id="CHEBI:11561"/>
        <dbReference type="ChEBI" id="CHEBI:15378"/>
        <dbReference type="ChEBI" id="CHEBI:15980"/>
        <dbReference type="ChEBI" id="CHEBI:57540"/>
        <dbReference type="ChEBI" id="CHEBI:57945"/>
    </reaction>
    <physiologicalReaction direction="right-to-left" evidence="10">
        <dbReference type="Rhea" id="RHEA:61294"/>
    </physiologicalReaction>
</comment>
<dbReference type="InterPro" id="IPR003710">
    <property type="entry name" value="ApbA"/>
</dbReference>
<dbReference type="SUPFAM" id="SSF51735">
    <property type="entry name" value="NAD(P)-binding Rossmann-fold domains"/>
    <property type="match status" value="1"/>
</dbReference>
<evidence type="ECO:0000256" key="6">
    <source>
        <dbReference type="ARBA" id="ARBA00022993"/>
    </source>
</evidence>
<dbReference type="EC" id="1.1.1.169" evidence="3 12"/>
<protein>
    <recommendedName>
        <fullName evidence="4 12">2-dehydropantoate 2-reductase</fullName>
        <ecNumber evidence="3 12">1.1.1.169</ecNumber>
    </recommendedName>
    <alternativeName>
        <fullName evidence="8 12">Ketopantoate reductase</fullName>
    </alternativeName>
</protein>
<dbReference type="RefSeq" id="WP_092900963.1">
    <property type="nucleotide sequence ID" value="NZ_FOZS01000001.1"/>
</dbReference>
<evidence type="ECO:0000256" key="5">
    <source>
        <dbReference type="ARBA" id="ARBA00022857"/>
    </source>
</evidence>
<comment type="function">
    <text evidence="12">Catalyzes the NADPH-dependent reduction of ketopantoate into pantoic acid.</text>
</comment>
<comment type="similarity">
    <text evidence="2 12">Belongs to the ketopantoate reductase family.</text>
</comment>